<dbReference type="EMBL" id="JABWCS010000195">
    <property type="protein sequence ID" value="NUU59954.1"/>
    <property type="molecule type" value="Genomic_DNA"/>
</dbReference>
<dbReference type="Gene3D" id="1.10.10.10">
    <property type="entry name" value="Winged helix-like DNA-binding domain superfamily/Winged helix DNA-binding domain"/>
    <property type="match status" value="1"/>
</dbReference>
<dbReference type="PANTHER" id="PTHR33204">
    <property type="entry name" value="TRANSCRIPTIONAL REGULATOR, MARR FAMILY"/>
    <property type="match status" value="1"/>
</dbReference>
<dbReference type="Proteomes" id="UP000564806">
    <property type="component" value="Unassembled WGS sequence"/>
</dbReference>
<organism evidence="5 6">
    <name type="scientific">Paenibacillus agri</name>
    <dbReference type="NCBI Taxonomy" id="2744309"/>
    <lineage>
        <taxon>Bacteria</taxon>
        <taxon>Bacillati</taxon>
        <taxon>Bacillota</taxon>
        <taxon>Bacilli</taxon>
        <taxon>Bacillales</taxon>
        <taxon>Paenibacillaceae</taxon>
        <taxon>Paenibacillus</taxon>
    </lineage>
</organism>
<dbReference type="AlphaFoldDB" id="A0A850EKQ6"/>
<keyword evidence="2" id="KW-0238">DNA-binding</keyword>
<keyword evidence="6" id="KW-1185">Reference proteome</keyword>
<evidence type="ECO:0000259" key="4">
    <source>
        <dbReference type="PROSITE" id="PS51118"/>
    </source>
</evidence>
<evidence type="ECO:0000256" key="2">
    <source>
        <dbReference type="ARBA" id="ARBA00023125"/>
    </source>
</evidence>
<dbReference type="InterPro" id="IPR036390">
    <property type="entry name" value="WH_DNA-bd_sf"/>
</dbReference>
<dbReference type="RefSeq" id="WP_175370602.1">
    <property type="nucleotide sequence ID" value="NZ_JABWCS010000195.1"/>
</dbReference>
<gene>
    <name evidence="5" type="ORF">HPT30_06265</name>
</gene>
<comment type="caution">
    <text evidence="5">The sequence shown here is derived from an EMBL/GenBank/DDBJ whole genome shotgun (WGS) entry which is preliminary data.</text>
</comment>
<evidence type="ECO:0000256" key="3">
    <source>
        <dbReference type="ARBA" id="ARBA00023163"/>
    </source>
</evidence>
<dbReference type="PROSITE" id="PS51118">
    <property type="entry name" value="HTH_HXLR"/>
    <property type="match status" value="1"/>
</dbReference>
<dbReference type="GO" id="GO:0003677">
    <property type="term" value="F:DNA binding"/>
    <property type="evidence" value="ECO:0007669"/>
    <property type="project" value="UniProtKB-KW"/>
</dbReference>
<protein>
    <submittedName>
        <fullName evidence="5">Helix-turn-helix transcriptional regulator</fullName>
    </submittedName>
</protein>
<proteinExistence type="predicted"/>
<dbReference type="Pfam" id="PF01638">
    <property type="entry name" value="HxlR"/>
    <property type="match status" value="1"/>
</dbReference>
<dbReference type="InterPro" id="IPR036388">
    <property type="entry name" value="WH-like_DNA-bd_sf"/>
</dbReference>
<feature type="domain" description="HTH hxlR-type" evidence="4">
    <location>
        <begin position="1"/>
        <end position="97"/>
    </location>
</feature>
<evidence type="ECO:0000313" key="5">
    <source>
        <dbReference type="EMBL" id="NUU59954.1"/>
    </source>
</evidence>
<dbReference type="SUPFAM" id="SSF46785">
    <property type="entry name" value="Winged helix' DNA-binding domain"/>
    <property type="match status" value="1"/>
</dbReference>
<name>A0A850EKQ6_9BACL</name>
<reference evidence="5" key="1">
    <citation type="submission" date="2020-06" db="EMBL/GenBank/DDBJ databases">
        <title>Paenibacillus sp. nov., isolated from soil.</title>
        <authorList>
            <person name="Seo Y.L."/>
        </authorList>
    </citation>
    <scope>NUCLEOTIDE SEQUENCE [LARGE SCALE GENOMIC DNA]</scope>
    <source>
        <strain evidence="5">JW14</strain>
    </source>
</reference>
<sequence length="106" mass="12372">MDVALEIVGGKWKSSILYHLDTGKKRTHELRKLIPDITPKMLTQQLRELEKDGIIHRIVHYEIPPKVEYEISEYGLSLKTVLESFCSWGESHMEKIYGDRSAFLEK</sequence>
<keyword evidence="3" id="KW-0804">Transcription</keyword>
<evidence type="ECO:0000256" key="1">
    <source>
        <dbReference type="ARBA" id="ARBA00023015"/>
    </source>
</evidence>
<evidence type="ECO:0000313" key="6">
    <source>
        <dbReference type="Proteomes" id="UP000564806"/>
    </source>
</evidence>
<accession>A0A850EKQ6</accession>
<dbReference type="InterPro" id="IPR002577">
    <property type="entry name" value="HTH_HxlR"/>
</dbReference>
<dbReference type="PANTHER" id="PTHR33204:SF29">
    <property type="entry name" value="TRANSCRIPTIONAL REGULATOR"/>
    <property type="match status" value="1"/>
</dbReference>
<keyword evidence="1" id="KW-0805">Transcription regulation</keyword>